<keyword evidence="4 6" id="KW-1133">Transmembrane helix</keyword>
<dbReference type="PANTHER" id="PTHR31548:SF1">
    <property type="entry name" value="LD47387P"/>
    <property type="match status" value="1"/>
</dbReference>
<feature type="transmembrane region" description="Helical" evidence="6">
    <location>
        <begin position="90"/>
        <end position="113"/>
    </location>
</feature>
<evidence type="ECO:0000256" key="2">
    <source>
        <dbReference type="ARBA" id="ARBA00005787"/>
    </source>
</evidence>
<name>A0A183C0K7_GLOPA</name>
<keyword evidence="5 6" id="KW-0472">Membrane</keyword>
<evidence type="ECO:0000256" key="4">
    <source>
        <dbReference type="ARBA" id="ARBA00022989"/>
    </source>
</evidence>
<reference evidence="7" key="1">
    <citation type="submission" date="2013-12" db="EMBL/GenBank/DDBJ databases">
        <authorList>
            <person name="Aslett M."/>
        </authorList>
    </citation>
    <scope>NUCLEOTIDE SEQUENCE [LARGE SCALE GENOMIC DNA]</scope>
    <source>
        <strain evidence="7">Lindley</strain>
    </source>
</reference>
<dbReference type="InterPro" id="IPR026748">
    <property type="entry name" value="Clarin"/>
</dbReference>
<comment type="similarity">
    <text evidence="2">Belongs to the clarin family.</text>
</comment>
<reference evidence="7" key="2">
    <citation type="submission" date="2014-05" db="EMBL/GenBank/DDBJ databases">
        <title>The genome and life-stage specific transcriptomes of Globodera pallida elucidate key aspects of plant parasitism by a cyst nematode.</title>
        <authorList>
            <person name="Cotton J.A."/>
            <person name="Lilley C.J."/>
            <person name="Jones L.M."/>
            <person name="Kikuchi T."/>
            <person name="Reid A.J."/>
            <person name="Thorpe P."/>
            <person name="Tsai I.J."/>
            <person name="Beasley H."/>
            <person name="Blok V."/>
            <person name="Cock P.J.A."/>
            <person name="Van den Akker S.E."/>
            <person name="Holroyd N."/>
            <person name="Hunt M."/>
            <person name="Mantelin S."/>
            <person name="Naghra H."/>
            <person name="Pain A."/>
            <person name="Palomares-Rius J.E."/>
            <person name="Zarowiecki M."/>
            <person name="Berriman M."/>
            <person name="Jones J.T."/>
            <person name="Urwin P.E."/>
        </authorList>
    </citation>
    <scope>NUCLEOTIDE SEQUENCE [LARGE SCALE GENOMIC DNA]</scope>
    <source>
        <strain evidence="7">Lindley</strain>
    </source>
</reference>
<evidence type="ECO:0000313" key="7">
    <source>
        <dbReference type="Proteomes" id="UP000050741"/>
    </source>
</evidence>
<dbReference type="PANTHER" id="PTHR31548">
    <property type="entry name" value="CLARIN"/>
    <property type="match status" value="1"/>
</dbReference>
<dbReference type="GO" id="GO:0007605">
    <property type="term" value="P:sensory perception of sound"/>
    <property type="evidence" value="ECO:0007669"/>
    <property type="project" value="UniProtKB-ARBA"/>
</dbReference>
<keyword evidence="7" id="KW-1185">Reference proteome</keyword>
<dbReference type="AlphaFoldDB" id="A0A183C0K7"/>
<feature type="transmembrane region" description="Helical" evidence="6">
    <location>
        <begin position="134"/>
        <end position="164"/>
    </location>
</feature>
<proteinExistence type="inferred from homology"/>
<dbReference type="WBParaSite" id="GPLIN_000640000">
    <property type="protein sequence ID" value="GPLIN_000640000"/>
    <property type="gene ID" value="GPLIN_000640000"/>
</dbReference>
<evidence type="ECO:0000256" key="1">
    <source>
        <dbReference type="ARBA" id="ARBA00004141"/>
    </source>
</evidence>
<evidence type="ECO:0000256" key="3">
    <source>
        <dbReference type="ARBA" id="ARBA00022692"/>
    </source>
</evidence>
<reference evidence="8" key="3">
    <citation type="submission" date="2016-06" db="UniProtKB">
        <authorList>
            <consortium name="WormBaseParasite"/>
        </authorList>
    </citation>
    <scope>IDENTIFICATION</scope>
</reference>
<comment type="subcellular location">
    <subcellularLocation>
        <location evidence="1">Membrane</location>
        <topology evidence="1">Multi-pass membrane protein</topology>
    </subcellularLocation>
</comment>
<evidence type="ECO:0000256" key="5">
    <source>
        <dbReference type="ARBA" id="ARBA00023136"/>
    </source>
</evidence>
<organism evidence="7 8">
    <name type="scientific">Globodera pallida</name>
    <name type="common">Potato cyst nematode worm</name>
    <name type="synonym">Heterodera pallida</name>
    <dbReference type="NCBI Taxonomy" id="36090"/>
    <lineage>
        <taxon>Eukaryota</taxon>
        <taxon>Metazoa</taxon>
        <taxon>Ecdysozoa</taxon>
        <taxon>Nematoda</taxon>
        <taxon>Chromadorea</taxon>
        <taxon>Rhabditida</taxon>
        <taxon>Tylenchina</taxon>
        <taxon>Tylenchomorpha</taxon>
        <taxon>Tylenchoidea</taxon>
        <taxon>Heteroderidae</taxon>
        <taxon>Heteroderinae</taxon>
        <taxon>Globodera</taxon>
    </lineage>
</organism>
<evidence type="ECO:0000313" key="8">
    <source>
        <dbReference type="WBParaSite" id="GPLIN_000640000"/>
    </source>
</evidence>
<sequence>MSLLRERLSVFSALLFFAVSLALALSALLTDFWIQADAMRRNGTESNKHQMNSGLFHGIRQLDWTFGPKRKHFSVFDEIQSDISFMDRNVWFALLLFTGLGLLWNFVGLSVTLRNSTKYGKDAKGKENLRQNDTAVGTLGICLWGTLTIVSYGLSAALFLWQFFVRLRHNVLLPEHIEAGFSSDGCVVLGFSFWLLVNAVSAQLIPCILLFWALSGRGKRTAEEEKSKEQDTVFLY</sequence>
<dbReference type="GO" id="GO:0016020">
    <property type="term" value="C:membrane"/>
    <property type="evidence" value="ECO:0007669"/>
    <property type="project" value="UniProtKB-SubCell"/>
</dbReference>
<feature type="transmembrane region" description="Helical" evidence="6">
    <location>
        <begin position="191"/>
        <end position="214"/>
    </location>
</feature>
<protein>
    <submittedName>
        <fullName evidence="8">DUF599 domain-containing protein</fullName>
    </submittedName>
</protein>
<keyword evidence="3 6" id="KW-0812">Transmembrane</keyword>
<dbReference type="Gene3D" id="1.20.140.150">
    <property type="match status" value="1"/>
</dbReference>
<accession>A0A183C0K7</accession>
<evidence type="ECO:0000256" key="6">
    <source>
        <dbReference type="SAM" id="Phobius"/>
    </source>
</evidence>
<dbReference type="Proteomes" id="UP000050741">
    <property type="component" value="Unassembled WGS sequence"/>
</dbReference>